<dbReference type="InterPro" id="IPR004556">
    <property type="entry name" value="HemK-like"/>
</dbReference>
<dbReference type="Proteomes" id="UP000269544">
    <property type="component" value="Chromosome"/>
</dbReference>
<evidence type="ECO:0000259" key="7">
    <source>
        <dbReference type="Pfam" id="PF17827"/>
    </source>
</evidence>
<reference evidence="8 9" key="1">
    <citation type="submission" date="2018-12" db="EMBL/GenBank/DDBJ databases">
        <authorList>
            <consortium name="Pathogen Informatics"/>
        </authorList>
    </citation>
    <scope>NUCLEOTIDE SEQUENCE [LARGE SCALE GENOMIC DNA]</scope>
    <source>
        <strain evidence="8 9">NCTC13079</strain>
    </source>
</reference>
<dbReference type="Gene3D" id="1.10.8.10">
    <property type="entry name" value="DNA helicase RuvA subunit, C-terminal domain"/>
    <property type="match status" value="1"/>
</dbReference>
<dbReference type="RefSeq" id="WP_126465432.1">
    <property type="nucleotide sequence ID" value="NZ_LR134523.1"/>
</dbReference>
<dbReference type="InterPro" id="IPR050320">
    <property type="entry name" value="N5-glutamine_MTase"/>
</dbReference>
<evidence type="ECO:0000256" key="1">
    <source>
        <dbReference type="ARBA" id="ARBA00022603"/>
    </source>
</evidence>
<dbReference type="CDD" id="cd02440">
    <property type="entry name" value="AdoMet_MTases"/>
    <property type="match status" value="1"/>
</dbReference>
<dbReference type="PANTHER" id="PTHR18895:SF74">
    <property type="entry name" value="MTRF1L RELEASE FACTOR GLUTAMINE METHYLTRANSFERASE"/>
    <property type="match status" value="1"/>
</dbReference>
<dbReference type="EC" id="2.1.1.297" evidence="5"/>
<dbReference type="Pfam" id="PF05175">
    <property type="entry name" value="MTS"/>
    <property type="match status" value="1"/>
</dbReference>
<feature type="binding site" evidence="5">
    <location>
        <begin position="181"/>
        <end position="184"/>
    </location>
    <ligand>
        <name>substrate</name>
    </ligand>
</feature>
<dbReference type="NCBIfam" id="TIGR03534">
    <property type="entry name" value="RF_mod_PrmC"/>
    <property type="match status" value="1"/>
</dbReference>
<dbReference type="HAMAP" id="MF_02126">
    <property type="entry name" value="RF_methyltr_PrmC"/>
    <property type="match status" value="1"/>
</dbReference>
<dbReference type="InterPro" id="IPR019874">
    <property type="entry name" value="RF_methyltr_PrmC"/>
</dbReference>
<feature type="binding site" evidence="5">
    <location>
        <position position="181"/>
    </location>
    <ligand>
        <name>S-adenosyl-L-methionine</name>
        <dbReference type="ChEBI" id="CHEBI:59789"/>
    </ligand>
</feature>
<dbReference type="PROSITE" id="PS00092">
    <property type="entry name" value="N6_MTASE"/>
    <property type="match status" value="1"/>
</dbReference>
<evidence type="ECO:0000259" key="6">
    <source>
        <dbReference type="Pfam" id="PF05175"/>
    </source>
</evidence>
<proteinExistence type="inferred from homology"/>
<dbReference type="GO" id="GO:0102559">
    <property type="term" value="F:peptide chain release factor N(5)-glutamine methyltransferase activity"/>
    <property type="evidence" value="ECO:0007669"/>
    <property type="project" value="UniProtKB-EC"/>
</dbReference>
<comment type="function">
    <text evidence="5">Methylates the class 1 translation termination release factors RF1/PrfA and RF2/PrfB on the glutamine residue of the universally conserved GGQ motif.</text>
</comment>
<sequence length="277" mass="30934">MELSCALKEALCVVGDAQEVRHRVYALFDRALGIGKKEILLEPERELSEEEVFRLRKVLSAYAAGVPIDYIFQSAYFYGREFYVDENVLIPRFDTERSVEVILEVAKDKDAILEIGTGSGCVAVTLAKLFPGSEITATDISHEALRVAKINREKHDATNLRFLQSDLFDRIEGRYALIYSNPPYISAEDMKALDAGVYDYEPHGALYGGVDGLDFYRKIAMQAPAYLNAGGYLVFEIGHDQYDAVSGLMSAAGFEDIYGKKDYSGHDRVIVGRKKDV</sequence>
<keyword evidence="3 5" id="KW-0949">S-adenosyl-L-methionine</keyword>
<evidence type="ECO:0000313" key="8">
    <source>
        <dbReference type="EMBL" id="VEJ35668.1"/>
    </source>
</evidence>
<dbReference type="GO" id="GO:0003676">
    <property type="term" value="F:nucleic acid binding"/>
    <property type="evidence" value="ECO:0007669"/>
    <property type="project" value="InterPro"/>
</dbReference>
<comment type="caution">
    <text evidence="5">Lacks conserved residue(s) required for the propagation of feature annotation.</text>
</comment>
<name>A0A3S5BW73_9FIRM</name>
<dbReference type="NCBIfam" id="TIGR00536">
    <property type="entry name" value="hemK_fam"/>
    <property type="match status" value="1"/>
</dbReference>
<dbReference type="KEGG" id="piv:NCTC13079_00830"/>
<evidence type="ECO:0000256" key="4">
    <source>
        <dbReference type="ARBA" id="ARBA00048391"/>
    </source>
</evidence>
<evidence type="ECO:0000313" key="9">
    <source>
        <dbReference type="Proteomes" id="UP000269544"/>
    </source>
</evidence>
<keyword evidence="9" id="KW-1185">Reference proteome</keyword>
<keyword evidence="2 5" id="KW-0808">Transferase</keyword>
<dbReference type="GO" id="GO:0032259">
    <property type="term" value="P:methylation"/>
    <property type="evidence" value="ECO:0007669"/>
    <property type="project" value="UniProtKB-KW"/>
</dbReference>
<evidence type="ECO:0000256" key="3">
    <source>
        <dbReference type="ARBA" id="ARBA00022691"/>
    </source>
</evidence>
<keyword evidence="1 5" id="KW-0489">Methyltransferase</keyword>
<dbReference type="EMBL" id="LR134523">
    <property type="protein sequence ID" value="VEJ35668.1"/>
    <property type="molecule type" value="Genomic_DNA"/>
</dbReference>
<dbReference type="InterPro" id="IPR007848">
    <property type="entry name" value="Small_mtfrase_dom"/>
</dbReference>
<dbReference type="InterPro" id="IPR002052">
    <property type="entry name" value="DNA_methylase_N6_adenine_CS"/>
</dbReference>
<accession>A0A3S5BW73</accession>
<organism evidence="8 9">
    <name type="scientific">Aedoeadaptatus ivorii</name>
    <dbReference type="NCBI Taxonomy" id="54006"/>
    <lineage>
        <taxon>Bacteria</taxon>
        <taxon>Bacillati</taxon>
        <taxon>Bacillota</taxon>
        <taxon>Tissierellia</taxon>
        <taxon>Tissierellales</taxon>
        <taxon>Peptoniphilaceae</taxon>
        <taxon>Aedoeadaptatus</taxon>
    </lineage>
</organism>
<dbReference type="SUPFAM" id="SSF53335">
    <property type="entry name" value="S-adenosyl-L-methionine-dependent methyltransferases"/>
    <property type="match status" value="1"/>
</dbReference>
<dbReference type="AlphaFoldDB" id="A0A3S5BW73"/>
<gene>
    <name evidence="5 8" type="primary">prmC</name>
    <name evidence="8" type="ORF">NCTC13079_00830</name>
</gene>
<dbReference type="PANTHER" id="PTHR18895">
    <property type="entry name" value="HEMK METHYLTRANSFERASE"/>
    <property type="match status" value="1"/>
</dbReference>
<feature type="domain" description="Release factor glutamine methyltransferase N-terminal" evidence="7">
    <location>
        <begin position="15"/>
        <end position="71"/>
    </location>
</feature>
<evidence type="ECO:0000256" key="5">
    <source>
        <dbReference type="HAMAP-Rule" id="MF_02126"/>
    </source>
</evidence>
<feature type="domain" description="Methyltransferase small" evidence="6">
    <location>
        <begin position="107"/>
        <end position="189"/>
    </location>
</feature>
<dbReference type="InterPro" id="IPR029063">
    <property type="entry name" value="SAM-dependent_MTases_sf"/>
</dbReference>
<feature type="binding site" evidence="5">
    <location>
        <begin position="116"/>
        <end position="120"/>
    </location>
    <ligand>
        <name>S-adenosyl-L-methionine</name>
        <dbReference type="ChEBI" id="CHEBI:59789"/>
    </ligand>
</feature>
<comment type="similarity">
    <text evidence="5">Belongs to the protein N5-glutamine methyltransferase family. PrmC subfamily.</text>
</comment>
<protein>
    <recommendedName>
        <fullName evidence="5">Release factor glutamine methyltransferase</fullName>
        <shortName evidence="5">RF MTase</shortName>
        <ecNumber evidence="5">2.1.1.297</ecNumber>
    </recommendedName>
    <alternativeName>
        <fullName evidence="5">N5-glutamine methyltransferase PrmC</fullName>
    </alternativeName>
    <alternativeName>
        <fullName evidence="5">Protein-(glutamine-N5) MTase PrmC</fullName>
    </alternativeName>
    <alternativeName>
        <fullName evidence="5">Protein-glutamine N-methyltransferase PrmC</fullName>
    </alternativeName>
</protein>
<comment type="catalytic activity">
    <reaction evidence="4 5">
        <text>L-glutaminyl-[peptide chain release factor] + S-adenosyl-L-methionine = N(5)-methyl-L-glutaminyl-[peptide chain release factor] + S-adenosyl-L-homocysteine + H(+)</text>
        <dbReference type="Rhea" id="RHEA:42896"/>
        <dbReference type="Rhea" id="RHEA-COMP:10271"/>
        <dbReference type="Rhea" id="RHEA-COMP:10272"/>
        <dbReference type="ChEBI" id="CHEBI:15378"/>
        <dbReference type="ChEBI" id="CHEBI:30011"/>
        <dbReference type="ChEBI" id="CHEBI:57856"/>
        <dbReference type="ChEBI" id="CHEBI:59789"/>
        <dbReference type="ChEBI" id="CHEBI:61891"/>
        <dbReference type="EC" id="2.1.1.297"/>
    </reaction>
</comment>
<evidence type="ECO:0000256" key="2">
    <source>
        <dbReference type="ARBA" id="ARBA00022679"/>
    </source>
</evidence>
<dbReference type="InterPro" id="IPR040758">
    <property type="entry name" value="PrmC_N"/>
</dbReference>
<dbReference type="Gene3D" id="3.40.50.150">
    <property type="entry name" value="Vaccinia Virus protein VP39"/>
    <property type="match status" value="1"/>
</dbReference>
<dbReference type="Pfam" id="PF17827">
    <property type="entry name" value="PrmC_N"/>
    <property type="match status" value="1"/>
</dbReference>
<feature type="binding site" evidence="5">
    <location>
        <position position="139"/>
    </location>
    <ligand>
        <name>S-adenosyl-L-methionine</name>
        <dbReference type="ChEBI" id="CHEBI:59789"/>
    </ligand>
</feature>
<dbReference type="OrthoDB" id="9784805at2"/>